<accession>A0A0D0DWQ9</accession>
<dbReference type="InterPro" id="IPR000058">
    <property type="entry name" value="Znf_AN1"/>
</dbReference>
<name>A0A0D0DWQ9_9AGAM</name>
<feature type="compositionally biased region" description="Low complexity" evidence="6">
    <location>
        <begin position="191"/>
        <end position="249"/>
    </location>
</feature>
<dbReference type="Pfam" id="PF25403">
    <property type="entry name" value="zf-C2H2_ZFAND2"/>
    <property type="match status" value="1"/>
</dbReference>
<keyword evidence="4" id="KW-0862">Zinc</keyword>
<organism evidence="8 9">
    <name type="scientific">Paxillus rubicundulus Ve08.2h10</name>
    <dbReference type="NCBI Taxonomy" id="930991"/>
    <lineage>
        <taxon>Eukaryota</taxon>
        <taxon>Fungi</taxon>
        <taxon>Dikarya</taxon>
        <taxon>Basidiomycota</taxon>
        <taxon>Agaricomycotina</taxon>
        <taxon>Agaricomycetes</taxon>
        <taxon>Agaricomycetidae</taxon>
        <taxon>Boletales</taxon>
        <taxon>Paxilineae</taxon>
        <taxon>Paxillaceae</taxon>
        <taxon>Paxillus</taxon>
    </lineage>
</organism>
<dbReference type="InterPro" id="IPR035896">
    <property type="entry name" value="AN1-like_Znf"/>
</dbReference>
<dbReference type="HOGENOM" id="CLU_061621_0_1_1"/>
<proteinExistence type="predicted"/>
<dbReference type="PANTHER" id="PTHR14677:SF40">
    <property type="entry name" value="CDC48-ASSOCIATED UBIQUITIN-LIKE_ZINC FINGER PROTEIN 1"/>
    <property type="match status" value="1"/>
</dbReference>
<evidence type="ECO:0000256" key="2">
    <source>
        <dbReference type="ARBA" id="ARBA00022737"/>
    </source>
</evidence>
<evidence type="ECO:0000313" key="9">
    <source>
        <dbReference type="Proteomes" id="UP000054538"/>
    </source>
</evidence>
<dbReference type="AlphaFoldDB" id="A0A0D0DWQ9"/>
<dbReference type="OrthoDB" id="431929at2759"/>
<feature type="domain" description="AN1-type" evidence="7">
    <location>
        <begin position="16"/>
        <end position="64"/>
    </location>
</feature>
<evidence type="ECO:0000256" key="4">
    <source>
        <dbReference type="ARBA" id="ARBA00022833"/>
    </source>
</evidence>
<dbReference type="SMART" id="SM00154">
    <property type="entry name" value="ZnF_AN1"/>
    <property type="match status" value="2"/>
</dbReference>
<dbReference type="InParanoid" id="A0A0D0DWQ9"/>
<gene>
    <name evidence="8" type="ORF">PAXRUDRAFT_822300</name>
</gene>
<evidence type="ECO:0000256" key="5">
    <source>
        <dbReference type="PROSITE-ProRule" id="PRU00449"/>
    </source>
</evidence>
<keyword evidence="9" id="KW-1185">Reference proteome</keyword>
<dbReference type="PROSITE" id="PS51039">
    <property type="entry name" value="ZF_AN1"/>
    <property type="match status" value="1"/>
</dbReference>
<dbReference type="STRING" id="930991.A0A0D0DWQ9"/>
<dbReference type="InterPro" id="IPR057357">
    <property type="entry name" value="Znf-C2H2_ZFAND2A/B"/>
</dbReference>
<evidence type="ECO:0000313" key="8">
    <source>
        <dbReference type="EMBL" id="KIK99848.1"/>
    </source>
</evidence>
<dbReference type="Pfam" id="PF01428">
    <property type="entry name" value="zf-AN1"/>
    <property type="match status" value="2"/>
</dbReference>
<dbReference type="Proteomes" id="UP000054538">
    <property type="component" value="Unassembled WGS sequence"/>
</dbReference>
<protein>
    <recommendedName>
        <fullName evidence="7">AN1-type domain-containing protein</fullName>
    </recommendedName>
</protein>
<keyword evidence="3 5" id="KW-0863">Zinc-finger</keyword>
<reference evidence="9" key="2">
    <citation type="submission" date="2015-01" db="EMBL/GenBank/DDBJ databases">
        <title>Evolutionary Origins and Diversification of the Mycorrhizal Mutualists.</title>
        <authorList>
            <consortium name="DOE Joint Genome Institute"/>
            <consortium name="Mycorrhizal Genomics Consortium"/>
            <person name="Kohler A."/>
            <person name="Kuo A."/>
            <person name="Nagy L.G."/>
            <person name="Floudas D."/>
            <person name="Copeland A."/>
            <person name="Barry K.W."/>
            <person name="Cichocki N."/>
            <person name="Veneault-Fourrey C."/>
            <person name="LaButti K."/>
            <person name="Lindquist E.A."/>
            <person name="Lipzen A."/>
            <person name="Lundell T."/>
            <person name="Morin E."/>
            <person name="Murat C."/>
            <person name="Riley R."/>
            <person name="Ohm R."/>
            <person name="Sun H."/>
            <person name="Tunlid A."/>
            <person name="Henrissat B."/>
            <person name="Grigoriev I.V."/>
            <person name="Hibbett D.S."/>
            <person name="Martin F."/>
        </authorList>
    </citation>
    <scope>NUCLEOTIDE SEQUENCE [LARGE SCALE GENOMIC DNA]</scope>
    <source>
        <strain evidence="9">Ve08.2h10</strain>
    </source>
</reference>
<dbReference type="SUPFAM" id="SSF118310">
    <property type="entry name" value="AN1-like Zinc finger"/>
    <property type="match status" value="2"/>
</dbReference>
<dbReference type="GO" id="GO:0008270">
    <property type="term" value="F:zinc ion binding"/>
    <property type="evidence" value="ECO:0007669"/>
    <property type="project" value="UniProtKB-KW"/>
</dbReference>
<reference evidence="8 9" key="1">
    <citation type="submission" date="2014-04" db="EMBL/GenBank/DDBJ databases">
        <authorList>
            <consortium name="DOE Joint Genome Institute"/>
            <person name="Kuo A."/>
            <person name="Kohler A."/>
            <person name="Jargeat P."/>
            <person name="Nagy L.G."/>
            <person name="Floudas D."/>
            <person name="Copeland A."/>
            <person name="Barry K.W."/>
            <person name="Cichocki N."/>
            <person name="Veneault-Fourrey C."/>
            <person name="LaButti K."/>
            <person name="Lindquist E.A."/>
            <person name="Lipzen A."/>
            <person name="Lundell T."/>
            <person name="Morin E."/>
            <person name="Murat C."/>
            <person name="Sun H."/>
            <person name="Tunlid A."/>
            <person name="Henrissat B."/>
            <person name="Grigoriev I.V."/>
            <person name="Hibbett D.S."/>
            <person name="Martin F."/>
            <person name="Nordberg H.P."/>
            <person name="Cantor M.N."/>
            <person name="Hua S.X."/>
        </authorList>
    </citation>
    <scope>NUCLEOTIDE SEQUENCE [LARGE SCALE GENOMIC DNA]</scope>
    <source>
        <strain evidence="8 9">Ve08.2h10</strain>
    </source>
</reference>
<dbReference type="EMBL" id="KN824848">
    <property type="protein sequence ID" value="KIK99848.1"/>
    <property type="molecule type" value="Genomic_DNA"/>
</dbReference>
<keyword evidence="2" id="KW-0677">Repeat</keyword>
<dbReference type="GO" id="GO:0005737">
    <property type="term" value="C:cytoplasm"/>
    <property type="evidence" value="ECO:0007669"/>
    <property type="project" value="TreeGrafter"/>
</dbReference>
<evidence type="ECO:0000256" key="1">
    <source>
        <dbReference type="ARBA" id="ARBA00022723"/>
    </source>
</evidence>
<evidence type="ECO:0000259" key="7">
    <source>
        <dbReference type="PROSITE" id="PS51039"/>
    </source>
</evidence>
<sequence length="278" mass="29800">MSSTANANSDRDAQLLSVGRQCSESSCLLVDFLPFKCQHCSQSFCGEHFLVTAHRCPKYDESKYNRVAPSCPLCNSPVAIPQGEDPNIRVERHILTECSVMTGKSGRSRSQPVCARGKCGKVLYAPIGCNDCHKQYCPQHRFPKDHGCSSLPSGATSSRKPQNALSSARIGLNFKAPVRKPIAQTFKAGRSSTSSPPTPMSGSSISSNLPPISNPFSKPDRASSVPTDTSTSSTSSQPTSPTPSPASTTYRESTLNSRTAKLWLDPLSFVPPSIFATA</sequence>
<keyword evidence="1" id="KW-0479">Metal-binding</keyword>
<evidence type="ECO:0000256" key="3">
    <source>
        <dbReference type="ARBA" id="ARBA00022771"/>
    </source>
</evidence>
<feature type="region of interest" description="Disordered" evidence="6">
    <location>
        <begin position="185"/>
        <end position="255"/>
    </location>
</feature>
<evidence type="ECO:0000256" key="6">
    <source>
        <dbReference type="SAM" id="MobiDB-lite"/>
    </source>
</evidence>
<dbReference type="PANTHER" id="PTHR14677">
    <property type="entry name" value="ARSENITE INDUCUBLE RNA ASSOCIATED PROTEIN AIP-1-RELATED"/>
    <property type="match status" value="1"/>
</dbReference>
<dbReference type="Gene3D" id="4.10.1110.10">
    <property type="entry name" value="AN1-like Zinc finger"/>
    <property type="match status" value="2"/>
</dbReference>